<sequence length="1472" mass="171288">MEAKLSEKVYCSNYLVINSEEASWSDTVKVLFSSNLRKRKFIHSSFERQESVFFRFLIVISVLLQKFLLKIAFPVKIMGRIIVYSLNFLYANGGFLGLIRNIMHVKIVIPDYKAATFMSFIGFIDMRTKLDSDIKYGNPMYYPAVSIMACKAVYNNAAYNKALIEGQWEMEFLGFNDYWNDFLGQADTQVVMFRDKSVEHDTIFVCFRGTQPFNLNDWCSDIDLSWYEFPNIGKIHCGFLKALGMQNIVGWAQEVELESTHRPRRAALAYYDIRDKLRILLKKNPKAKFVVTGHSLGGALAAIFPAILFYHDEQLLLERLEAVYTFGQPRVGDEAFGNYMEKNLKKHGIQFCRYVYCHDMVPRVPFDGIFKHFGTCVYYDSKYQASIVEEEVPYKNYLSIRGCFTMRKNAIYELIRSFRMWTKYGEDYKEGWVLFFLRIFGLLVPGLPPHCAQDYVNATRLGSHHHLLSLPFHHNYLKILRGGGTKTIVEVAVNFGHPKRIHLLADNQLEMWTKYDAVIMEKQEESRECDKGFSCSFMLLKPEEVKFIDLFRILFSSNLEDRKFVDSSSETEESFRYRWLIFISILAQKMLMLTSKPMAWMGSKIEMLLNLLAINNFPVLLRGKTKKPDKDSAIFISFIGNMDKRMKLDSKIKPEHGCHYYSALSMMASKASYENRAYTETIVKDHWKMEYLGFYDHWNDYQEKATTQLFFMRDKSENHDTIVVAFRGTEPFDADAWCSDFDLSWYELQGMGKIHGGFMKALGLQKNVGWPMEYKANETRKEPLAYYFVRDKLKALLSESENTKYILTGHSLGGALAILFPAILFLHEEKLLLQRLEGVYTYGQPRVGDEKFGKYMESKLEEHKIRYFRIVYCNDMVPRLPYDDKDLMFKHFGTCVYYNRHYQGKVVAEIPNKNYFSPLSAIPMMINAICELIRSFTICYSKGAEYKEGWFLRVFRIIGLVIPGVSAHSTQDYVNSTRLAMAVNKYQADHYLMLKPNEVSIRKVIRLLWSKRMEENDYFYLRESDEKEDFIEKGLAIASLSAQKGLLHAAKLLKCFGQKLETWLNLVSFNTNIFMLFFNTLRCKVKIPKRESDDFMSFAGHIDKRVKLDEKIEPGNARYNSALAIMAAKLGYENKGFIRNTVEQHWKMEFIDMDTDFWNDYLENFHTQGFMFYDERENMIVVSFRGTEAFNAYDWCTDFDISCFENPEMGKIHGGFMKALGLVMDHGWPPQLPADKRNKNLAYYAIRDELNERMDLNKETKFIVTGHSLGGALAVLFPAILALHGETKLLERLEGIYTFGQPRVGDGKFKRFMEEQVLDRYGVKYLRFVYCNDLITRLPFDDPVTSLYTHFGTCLYFNSCYKGQILDEEPHKNYFATFGGTRRFLNALFELVRCLYLPLLKGGDYREGLAMIMIVRFTALAFPAVADHNPLDYVNATRLGSMEVFQRAESSKKWLKNSATSGREVQDKIKYC</sequence>
<dbReference type="InterPro" id="IPR044819">
    <property type="entry name" value="OBL-like"/>
</dbReference>
<dbReference type="GO" id="GO:0004806">
    <property type="term" value="F:triacylglycerol lipase activity"/>
    <property type="evidence" value="ECO:0007669"/>
    <property type="project" value="InterPro"/>
</dbReference>
<name>A0A8J5YF29_9ROSI</name>
<feature type="transmembrane region" description="Helical" evidence="2">
    <location>
        <begin position="289"/>
        <end position="310"/>
    </location>
</feature>
<keyword evidence="5" id="KW-1185">Reference proteome</keyword>
<evidence type="ECO:0000313" key="4">
    <source>
        <dbReference type="EMBL" id="KAG8477060.1"/>
    </source>
</evidence>
<dbReference type="Proteomes" id="UP000701853">
    <property type="component" value="Chromosome 11"/>
</dbReference>
<keyword evidence="2" id="KW-1133">Transmembrane helix</keyword>
<feature type="transmembrane region" description="Helical" evidence="2">
    <location>
        <begin position="81"/>
        <end position="99"/>
    </location>
</feature>
<dbReference type="EMBL" id="JAHUZN010000011">
    <property type="protein sequence ID" value="KAG8477060.1"/>
    <property type="molecule type" value="Genomic_DNA"/>
</dbReference>
<keyword evidence="1" id="KW-0378">Hydrolase</keyword>
<dbReference type="PANTHER" id="PTHR46086">
    <property type="entry name" value="ALPHA/BETA-HYDROLASES SUPERFAMILY PROTEIN"/>
    <property type="match status" value="1"/>
</dbReference>
<feature type="domain" description="Fungal lipase-type" evidence="3">
    <location>
        <begin position="723"/>
        <end position="883"/>
    </location>
</feature>
<accession>A0A8J5YF29</accession>
<proteinExistence type="predicted"/>
<dbReference type="Pfam" id="PF01764">
    <property type="entry name" value="Lipase_3"/>
    <property type="match status" value="3"/>
</dbReference>
<dbReference type="CDD" id="cd00519">
    <property type="entry name" value="Lipase_3"/>
    <property type="match status" value="3"/>
</dbReference>
<feature type="transmembrane region" description="Helical" evidence="2">
    <location>
        <begin position="52"/>
        <end position="69"/>
    </location>
</feature>
<evidence type="ECO:0000259" key="3">
    <source>
        <dbReference type="Pfam" id="PF01764"/>
    </source>
</evidence>
<dbReference type="InterPro" id="IPR002921">
    <property type="entry name" value="Fungal_lipase-type"/>
</dbReference>
<gene>
    <name evidence="4" type="ORF">CXB51_030745</name>
</gene>
<dbReference type="PANTHER" id="PTHR46086:SF17">
    <property type="entry name" value="ALPHA_BETA-HYDROLASES SUPERFAMILY PROTEIN"/>
    <property type="match status" value="1"/>
</dbReference>
<comment type="caution">
    <text evidence="4">The sequence shown here is derived from an EMBL/GenBank/DDBJ whole genome shotgun (WGS) entry which is preliminary data.</text>
</comment>
<keyword evidence="2" id="KW-0472">Membrane</keyword>
<dbReference type="SUPFAM" id="SSF53474">
    <property type="entry name" value="alpha/beta-Hydrolases"/>
    <property type="match status" value="3"/>
</dbReference>
<dbReference type="GO" id="GO:0006629">
    <property type="term" value="P:lipid metabolic process"/>
    <property type="evidence" value="ECO:0007669"/>
    <property type="project" value="InterPro"/>
</dbReference>
<evidence type="ECO:0000313" key="5">
    <source>
        <dbReference type="Proteomes" id="UP000701853"/>
    </source>
</evidence>
<evidence type="ECO:0000256" key="1">
    <source>
        <dbReference type="ARBA" id="ARBA00022801"/>
    </source>
</evidence>
<protein>
    <recommendedName>
        <fullName evidence="3">Fungal lipase-type domain-containing protein</fullName>
    </recommendedName>
</protein>
<feature type="domain" description="Fungal lipase-type" evidence="3">
    <location>
        <begin position="1181"/>
        <end position="1341"/>
    </location>
</feature>
<reference evidence="4 5" key="1">
    <citation type="journal article" date="2021" name="bioRxiv">
        <title>The Gossypium anomalum genome as a resource for cotton improvement and evolutionary analysis of hybrid incompatibility.</title>
        <authorList>
            <person name="Grover C.E."/>
            <person name="Yuan D."/>
            <person name="Arick M.A."/>
            <person name="Miller E.R."/>
            <person name="Hu G."/>
            <person name="Peterson D.G."/>
            <person name="Wendel J.F."/>
            <person name="Udall J.A."/>
        </authorList>
    </citation>
    <scope>NUCLEOTIDE SEQUENCE [LARGE SCALE GENOMIC DNA]</scope>
    <source>
        <strain evidence="4">JFW-Udall</strain>
        <tissue evidence="4">Leaf</tissue>
    </source>
</reference>
<evidence type="ECO:0000256" key="2">
    <source>
        <dbReference type="SAM" id="Phobius"/>
    </source>
</evidence>
<dbReference type="Gene3D" id="3.40.50.1820">
    <property type="entry name" value="alpha/beta hydrolase"/>
    <property type="match status" value="3"/>
</dbReference>
<dbReference type="InterPro" id="IPR029058">
    <property type="entry name" value="AB_hydrolase_fold"/>
</dbReference>
<feature type="domain" description="Fungal lipase-type" evidence="3">
    <location>
        <begin position="204"/>
        <end position="366"/>
    </location>
</feature>
<organism evidence="4 5">
    <name type="scientific">Gossypium anomalum</name>
    <dbReference type="NCBI Taxonomy" id="47600"/>
    <lineage>
        <taxon>Eukaryota</taxon>
        <taxon>Viridiplantae</taxon>
        <taxon>Streptophyta</taxon>
        <taxon>Embryophyta</taxon>
        <taxon>Tracheophyta</taxon>
        <taxon>Spermatophyta</taxon>
        <taxon>Magnoliopsida</taxon>
        <taxon>eudicotyledons</taxon>
        <taxon>Gunneridae</taxon>
        <taxon>Pentapetalae</taxon>
        <taxon>rosids</taxon>
        <taxon>malvids</taxon>
        <taxon>Malvales</taxon>
        <taxon>Malvaceae</taxon>
        <taxon>Malvoideae</taxon>
        <taxon>Gossypium</taxon>
    </lineage>
</organism>
<dbReference type="OrthoDB" id="438440at2759"/>
<keyword evidence="2" id="KW-0812">Transmembrane</keyword>